<evidence type="ECO:0000313" key="2">
    <source>
        <dbReference type="Proteomes" id="UP000232323"/>
    </source>
</evidence>
<organism evidence="1 2">
    <name type="scientific">Chlamydomonas eustigma</name>
    <dbReference type="NCBI Taxonomy" id="1157962"/>
    <lineage>
        <taxon>Eukaryota</taxon>
        <taxon>Viridiplantae</taxon>
        <taxon>Chlorophyta</taxon>
        <taxon>core chlorophytes</taxon>
        <taxon>Chlorophyceae</taxon>
        <taxon>CS clade</taxon>
        <taxon>Chlamydomonadales</taxon>
        <taxon>Chlamydomonadaceae</taxon>
        <taxon>Chlamydomonas</taxon>
    </lineage>
</organism>
<accession>A0A250XS11</accession>
<name>A0A250XS11_9CHLO</name>
<dbReference type="OrthoDB" id="543641at2759"/>
<keyword evidence="2" id="KW-1185">Reference proteome</keyword>
<dbReference type="AlphaFoldDB" id="A0A250XS11"/>
<gene>
    <name evidence="1" type="ORF">CEUSTIGMA_g13263.t1</name>
</gene>
<comment type="caution">
    <text evidence="1">The sequence shown here is derived from an EMBL/GenBank/DDBJ whole genome shotgun (WGS) entry which is preliminary data.</text>
</comment>
<sequence>MRSCTQRWKLKPTVRPSVRALPASAAAKDMAAVAVEKLAGLILQSRLRKFSLVEVKVESDGISLLQGKIQAASVSGRDWESPAYLTARELQFCVGEVAIDYTKLLTQQQIVLHNVPVGYGNVVFNARDFGNFITHPLVTCAAAKAVKGKSFIFNRDTACIQSGPRPAVYFSGTSVHHKRVYSAMMEPALDVHGQPCVRVLCKELTENPRGALSAISPNSRVVLQDSDYARPGPSDIPSQEVSEDLSNFFNHLLIDLQGVNLSFASMTIMTKDQNSTLTDPCVDLALTLKMVQFPPLNLKF</sequence>
<evidence type="ECO:0000313" key="1">
    <source>
        <dbReference type="EMBL" id="GAX85848.1"/>
    </source>
</evidence>
<protein>
    <submittedName>
        <fullName evidence="1">Uncharacterized protein</fullName>
    </submittedName>
</protein>
<reference evidence="1 2" key="1">
    <citation type="submission" date="2017-08" db="EMBL/GenBank/DDBJ databases">
        <title>Acidophilic green algal genome provides insights into adaptation to an acidic environment.</title>
        <authorList>
            <person name="Hirooka S."/>
            <person name="Hirose Y."/>
            <person name="Kanesaki Y."/>
            <person name="Higuchi S."/>
            <person name="Fujiwara T."/>
            <person name="Onuma R."/>
            <person name="Era A."/>
            <person name="Ohbayashi R."/>
            <person name="Uzuka A."/>
            <person name="Nozaki H."/>
            <person name="Yoshikawa H."/>
            <person name="Miyagishima S.Y."/>
        </authorList>
    </citation>
    <scope>NUCLEOTIDE SEQUENCE [LARGE SCALE GENOMIC DNA]</scope>
    <source>
        <strain evidence="1 2">NIES-2499</strain>
    </source>
</reference>
<proteinExistence type="predicted"/>
<dbReference type="Proteomes" id="UP000232323">
    <property type="component" value="Unassembled WGS sequence"/>
</dbReference>
<dbReference type="EMBL" id="BEGY01000196">
    <property type="protein sequence ID" value="GAX85848.1"/>
    <property type="molecule type" value="Genomic_DNA"/>
</dbReference>